<dbReference type="InterPro" id="IPR045747">
    <property type="entry name" value="CRISPR-assoc_prot_Cas6_N_sf"/>
</dbReference>
<evidence type="ECO:0000313" key="3">
    <source>
        <dbReference type="EMBL" id="MBD2737425.1"/>
    </source>
</evidence>
<accession>A0ABR8KEH2</accession>
<protein>
    <submittedName>
        <fullName evidence="3">CRISPR system precrRNA processing endoribonuclease RAMP protein Cas6</fullName>
    </submittedName>
</protein>
<feature type="domain" description="CRISPR-associated protein Cas6 C-terminal" evidence="2">
    <location>
        <begin position="150"/>
        <end position="260"/>
    </location>
</feature>
<dbReference type="EMBL" id="JACJTU010000031">
    <property type="protein sequence ID" value="MBD2737425.1"/>
    <property type="molecule type" value="Genomic_DNA"/>
</dbReference>
<evidence type="ECO:0000259" key="2">
    <source>
        <dbReference type="Pfam" id="PF10040"/>
    </source>
</evidence>
<gene>
    <name evidence="3" type="primary">cas6</name>
    <name evidence="3" type="ORF">H6H03_26670</name>
</gene>
<feature type="region of interest" description="Disordered" evidence="1">
    <location>
        <begin position="266"/>
        <end position="288"/>
    </location>
</feature>
<evidence type="ECO:0000313" key="4">
    <source>
        <dbReference type="Proteomes" id="UP000637383"/>
    </source>
</evidence>
<dbReference type="InterPro" id="IPR019267">
    <property type="entry name" value="CRISPR-assoc_Cas6_C"/>
</dbReference>
<evidence type="ECO:0000256" key="1">
    <source>
        <dbReference type="SAM" id="MobiDB-lite"/>
    </source>
</evidence>
<dbReference type="CDD" id="cd21141">
    <property type="entry name" value="Cas6_III-like"/>
    <property type="match status" value="1"/>
</dbReference>
<dbReference type="Gene3D" id="3.30.70.1890">
    <property type="match status" value="1"/>
</dbReference>
<comment type="caution">
    <text evidence="3">The sequence shown here is derived from an EMBL/GenBank/DDBJ whole genome shotgun (WGS) entry which is preliminary data.</text>
</comment>
<keyword evidence="4" id="KW-1185">Reference proteome</keyword>
<sequence>MLPQQHKFSTLHSIVVELAAADVGDIPPTLSRALHALVLKWFAAASPSVAETIHASQNSPLTISGLLGNRRPTGVHVGDYFYFRIGLLDGSLVEPLMRGFEQSETQSIVLGDFPFVLRNIYALPGTHQLAGAADYGLLSHPTQVLTDIEIHFLSPTSFKQNQGVQTFPLPELVFNSLHRRWNIFAPEQYHLPNCEWNALVSAYDLKTYALKMEGGTEVGAQGWVRYRFSSPETARIATILANFAFFAGVGRKTAMGMGQTQLALGTSVLQKPPKPKQSKVSKPLPVRN</sequence>
<dbReference type="Gene3D" id="3.30.70.1900">
    <property type="match status" value="1"/>
</dbReference>
<name>A0ABR8KEH2_9NOSO</name>
<proteinExistence type="predicted"/>
<reference evidence="3 4" key="1">
    <citation type="journal article" date="2020" name="ISME J.">
        <title>Comparative genomics reveals insights into cyanobacterial evolution and habitat adaptation.</title>
        <authorList>
            <person name="Chen M.Y."/>
            <person name="Teng W.K."/>
            <person name="Zhao L."/>
            <person name="Hu C.X."/>
            <person name="Zhou Y.K."/>
            <person name="Han B.P."/>
            <person name="Song L.R."/>
            <person name="Shu W.S."/>
        </authorList>
    </citation>
    <scope>NUCLEOTIDE SEQUENCE [LARGE SCALE GENOMIC DNA]</scope>
    <source>
        <strain evidence="3 4">FACHB-159</strain>
    </source>
</reference>
<dbReference type="Proteomes" id="UP000637383">
    <property type="component" value="Unassembled WGS sequence"/>
</dbReference>
<organism evidence="3 4">
    <name type="scientific">Nostoc paludosum FACHB-159</name>
    <dbReference type="NCBI Taxonomy" id="2692908"/>
    <lineage>
        <taxon>Bacteria</taxon>
        <taxon>Bacillati</taxon>
        <taxon>Cyanobacteriota</taxon>
        <taxon>Cyanophyceae</taxon>
        <taxon>Nostocales</taxon>
        <taxon>Nostocaceae</taxon>
        <taxon>Nostoc</taxon>
    </lineage>
</organism>
<dbReference type="Pfam" id="PF10040">
    <property type="entry name" value="CRISPR_Cas6"/>
    <property type="match status" value="1"/>
</dbReference>